<dbReference type="SUPFAM" id="SSF63829">
    <property type="entry name" value="Calcium-dependent phosphotriesterase"/>
    <property type="match status" value="1"/>
</dbReference>
<dbReference type="EMBL" id="SJPG01000001">
    <property type="protein sequence ID" value="TWT62824.1"/>
    <property type="molecule type" value="Genomic_DNA"/>
</dbReference>
<reference evidence="1 2" key="1">
    <citation type="submission" date="2019-02" db="EMBL/GenBank/DDBJ databases">
        <title>Deep-cultivation of Planctomycetes and their phenomic and genomic characterization uncovers novel biology.</title>
        <authorList>
            <person name="Wiegand S."/>
            <person name="Jogler M."/>
            <person name="Boedeker C."/>
            <person name="Pinto D."/>
            <person name="Vollmers J."/>
            <person name="Rivas-Marin E."/>
            <person name="Kohn T."/>
            <person name="Peeters S.H."/>
            <person name="Heuer A."/>
            <person name="Rast P."/>
            <person name="Oberbeckmann S."/>
            <person name="Bunk B."/>
            <person name="Jeske O."/>
            <person name="Meyerdierks A."/>
            <person name="Storesund J.E."/>
            <person name="Kallscheuer N."/>
            <person name="Luecker S."/>
            <person name="Lage O.M."/>
            <person name="Pohl T."/>
            <person name="Merkel B.J."/>
            <person name="Hornburger P."/>
            <person name="Mueller R.-W."/>
            <person name="Bruemmer F."/>
            <person name="Labrenz M."/>
            <person name="Spormann A.M."/>
            <person name="Op Den Camp H."/>
            <person name="Overmann J."/>
            <person name="Amann R."/>
            <person name="Jetten M.S.M."/>
            <person name="Mascher T."/>
            <person name="Medema M.H."/>
            <person name="Devos D.P."/>
            <person name="Kaster A.-K."/>
            <person name="Ovreas L."/>
            <person name="Rohde M."/>
            <person name="Galperin M.Y."/>
            <person name="Jogler C."/>
        </authorList>
    </citation>
    <scope>NUCLEOTIDE SEQUENCE [LARGE SCALE GENOMIC DNA]</scope>
    <source>
        <strain evidence="1 2">Pan54</strain>
    </source>
</reference>
<organism evidence="1 2">
    <name type="scientific">Rubinisphaera italica</name>
    <dbReference type="NCBI Taxonomy" id="2527969"/>
    <lineage>
        <taxon>Bacteria</taxon>
        <taxon>Pseudomonadati</taxon>
        <taxon>Planctomycetota</taxon>
        <taxon>Planctomycetia</taxon>
        <taxon>Planctomycetales</taxon>
        <taxon>Planctomycetaceae</taxon>
        <taxon>Rubinisphaera</taxon>
    </lineage>
</organism>
<comment type="caution">
    <text evidence="1">The sequence shown here is derived from an EMBL/GenBank/DDBJ whole genome shotgun (WGS) entry which is preliminary data.</text>
</comment>
<dbReference type="RefSeq" id="WP_146504643.1">
    <property type="nucleotide sequence ID" value="NZ_SJPG01000001.1"/>
</dbReference>
<accession>A0A5C5XJ48</accession>
<dbReference type="Proteomes" id="UP000316095">
    <property type="component" value="Unassembled WGS sequence"/>
</dbReference>
<dbReference type="InterPro" id="IPR011042">
    <property type="entry name" value="6-blade_b-propeller_TolB-like"/>
</dbReference>
<gene>
    <name evidence="1" type="ORF">Pan54_35700</name>
</gene>
<keyword evidence="2" id="KW-1185">Reference proteome</keyword>
<evidence type="ECO:0000313" key="1">
    <source>
        <dbReference type="EMBL" id="TWT62824.1"/>
    </source>
</evidence>
<dbReference type="Gene3D" id="2.120.10.30">
    <property type="entry name" value="TolB, C-terminal domain"/>
    <property type="match status" value="1"/>
</dbReference>
<protein>
    <submittedName>
        <fullName evidence="1">SMP-30/Gluconolaconase/LRE-like region</fullName>
    </submittedName>
</protein>
<dbReference type="OrthoDB" id="254513at2"/>
<proteinExistence type="predicted"/>
<name>A0A5C5XJ48_9PLAN</name>
<evidence type="ECO:0000313" key="2">
    <source>
        <dbReference type="Proteomes" id="UP000316095"/>
    </source>
</evidence>
<dbReference type="AlphaFoldDB" id="A0A5C5XJ48"/>
<sequence>MRSSLSTLRFPQRIQAALILTGAIILCPFTLQAEEAPPKASENPLNVALKALFSPSPVPASTPKNPSPSTHEQINLIKLKEKNGQNTTIHALALDKDGRLLAACGGTRVSRQESLDGPAVTTITQPGVIRVFDAEGNQVDSWSVQMAPQAIFVASDGAIFVAGYETILQLSPSGELLHEAKLPHVADMEENTDTIRKSLIEQIKQQSASMQTYLDQQKDRLAELEKKPESERTALEKSQIQAAQQMVDAYSQYVATDEKTINERVLASLNSKKSVASLAATKDNVFVATSDTAGHGFCIWRMSRDFKDSKKIVTGLSGCCGNMHIGAGNGEVYVAENARHRVCRYDENGELITTFGKRDREGDEGFSSCCNPMNVFITGDGEVYTSESNVGRVKRFTSTGEYQELIGDVSLVPGCKNVSIVVTPDHDRVYMMDMTRSHIIVMKRKAADSVTTVE</sequence>